<organism evidence="3 4">
    <name type="scientific">Cordyceps fumosorosea (strain ARSEF 2679)</name>
    <name type="common">Isaria fumosorosea</name>
    <dbReference type="NCBI Taxonomy" id="1081104"/>
    <lineage>
        <taxon>Eukaryota</taxon>
        <taxon>Fungi</taxon>
        <taxon>Dikarya</taxon>
        <taxon>Ascomycota</taxon>
        <taxon>Pezizomycotina</taxon>
        <taxon>Sordariomycetes</taxon>
        <taxon>Hypocreomycetidae</taxon>
        <taxon>Hypocreales</taxon>
        <taxon>Cordycipitaceae</taxon>
        <taxon>Cordyceps</taxon>
    </lineage>
</organism>
<reference evidence="3 4" key="1">
    <citation type="journal article" date="2016" name="Genome Biol. Evol.">
        <title>Divergent and convergent evolution of fungal pathogenicity.</title>
        <authorList>
            <person name="Shang Y."/>
            <person name="Xiao G."/>
            <person name="Zheng P."/>
            <person name="Cen K."/>
            <person name="Zhan S."/>
            <person name="Wang C."/>
        </authorList>
    </citation>
    <scope>NUCLEOTIDE SEQUENCE [LARGE SCALE GENOMIC DNA]</scope>
    <source>
        <strain evidence="3 4">ARSEF 2679</strain>
    </source>
</reference>
<name>A0A167ZGW6_CORFA</name>
<keyword evidence="1" id="KW-1133">Transmembrane helix</keyword>
<evidence type="ECO:0000256" key="1">
    <source>
        <dbReference type="SAM" id="Phobius"/>
    </source>
</evidence>
<comment type="caution">
    <text evidence="3">The sequence shown here is derived from an EMBL/GenBank/DDBJ whole genome shotgun (WGS) entry which is preliminary data.</text>
</comment>
<keyword evidence="1" id="KW-0812">Transmembrane</keyword>
<evidence type="ECO:0000313" key="3">
    <source>
        <dbReference type="EMBL" id="OAA67500.1"/>
    </source>
</evidence>
<dbReference type="GeneID" id="30019968"/>
<accession>A0A167ZGW6</accession>
<evidence type="ECO:0000313" key="4">
    <source>
        <dbReference type="Proteomes" id="UP000076744"/>
    </source>
</evidence>
<keyword evidence="4" id="KW-1185">Reference proteome</keyword>
<sequence length="195" mass="20391">MKAPPFLFLLLLLSAPLSLCGFVNRTPSAPLPSSIPASSVLATLALSASAPLPSTITGARYTSLASALYAVERDFYNAPAYATLAAHLWRAAARAPDADRVVPSLALSAWAWDGITAAGWWVEGMPEEDRKRVDEFLGRWEVQFRKIVHGEAAKDAKTGDGDKKGAAAGGNAAQSLVVVWGAAALAGVIGFVAVM</sequence>
<keyword evidence="2" id="KW-0732">Signal</keyword>
<dbReference type="EMBL" id="AZHB01000007">
    <property type="protein sequence ID" value="OAA67500.1"/>
    <property type="molecule type" value="Genomic_DNA"/>
</dbReference>
<keyword evidence="1" id="KW-0472">Membrane</keyword>
<dbReference type="RefSeq" id="XP_018705489.1">
    <property type="nucleotide sequence ID" value="XM_018847282.1"/>
</dbReference>
<gene>
    <name evidence="3" type="ORF">ISF_03676</name>
</gene>
<evidence type="ECO:0000256" key="2">
    <source>
        <dbReference type="SAM" id="SignalP"/>
    </source>
</evidence>
<proteinExistence type="predicted"/>
<protein>
    <submittedName>
        <fullName evidence="3">Uncharacterized protein</fullName>
    </submittedName>
</protein>
<dbReference type="Proteomes" id="UP000076744">
    <property type="component" value="Unassembled WGS sequence"/>
</dbReference>
<feature type="signal peptide" evidence="2">
    <location>
        <begin position="1"/>
        <end position="20"/>
    </location>
</feature>
<dbReference type="AlphaFoldDB" id="A0A167ZGW6"/>
<feature type="transmembrane region" description="Helical" evidence="1">
    <location>
        <begin position="172"/>
        <end position="194"/>
    </location>
</feature>
<dbReference type="OrthoDB" id="4834638at2759"/>
<feature type="chain" id="PRO_5007895069" evidence="2">
    <location>
        <begin position="21"/>
        <end position="195"/>
    </location>
</feature>